<dbReference type="InterPro" id="IPR036291">
    <property type="entry name" value="NAD(P)-bd_dom_sf"/>
</dbReference>
<evidence type="ECO:0000313" key="4">
    <source>
        <dbReference type="EMBL" id="BBW99883.1"/>
    </source>
</evidence>
<dbReference type="PRINTS" id="PR00081">
    <property type="entry name" value="GDHRDH"/>
</dbReference>
<evidence type="ECO:0000313" key="5">
    <source>
        <dbReference type="Proteomes" id="UP000466681"/>
    </source>
</evidence>
<organism evidence="4 5">
    <name type="scientific">Mycolicibacterium moriokaense</name>
    <dbReference type="NCBI Taxonomy" id="39691"/>
    <lineage>
        <taxon>Bacteria</taxon>
        <taxon>Bacillati</taxon>
        <taxon>Actinomycetota</taxon>
        <taxon>Actinomycetes</taxon>
        <taxon>Mycobacteriales</taxon>
        <taxon>Mycobacteriaceae</taxon>
        <taxon>Mycolicibacterium</taxon>
    </lineage>
</organism>
<dbReference type="SUPFAM" id="SSF51735">
    <property type="entry name" value="NAD(P)-binding Rossmann-fold domains"/>
    <property type="match status" value="1"/>
</dbReference>
<dbReference type="KEGG" id="mmor:MMOR_08200"/>
<dbReference type="Proteomes" id="UP000466681">
    <property type="component" value="Chromosome"/>
</dbReference>
<keyword evidence="5" id="KW-1185">Reference proteome</keyword>
<proteinExistence type="inferred from homology"/>
<reference evidence="4 5" key="1">
    <citation type="journal article" date="2019" name="Emerg. Microbes Infect.">
        <title>Comprehensive subspecies identification of 175 nontuberculous mycobacteria species based on 7547 genomic profiles.</title>
        <authorList>
            <person name="Matsumoto Y."/>
            <person name="Kinjo T."/>
            <person name="Motooka D."/>
            <person name="Nabeya D."/>
            <person name="Jung N."/>
            <person name="Uechi K."/>
            <person name="Horii T."/>
            <person name="Iida T."/>
            <person name="Fujita J."/>
            <person name="Nakamura S."/>
        </authorList>
    </citation>
    <scope>NUCLEOTIDE SEQUENCE [LARGE SCALE GENOMIC DNA]</scope>
    <source>
        <strain evidence="4 5">JCM 6375</strain>
    </source>
</reference>
<evidence type="ECO:0000256" key="2">
    <source>
        <dbReference type="ARBA" id="ARBA00023002"/>
    </source>
</evidence>
<dbReference type="InterPro" id="IPR002347">
    <property type="entry name" value="SDR_fam"/>
</dbReference>
<keyword evidence="2" id="KW-0560">Oxidoreductase</keyword>
<comment type="similarity">
    <text evidence="1 3">Belongs to the short-chain dehydrogenases/reductases (SDR) family.</text>
</comment>
<dbReference type="RefSeq" id="WP_083154952.1">
    <property type="nucleotide sequence ID" value="NZ_AP022560.1"/>
</dbReference>
<dbReference type="GO" id="GO:0016616">
    <property type="term" value="F:oxidoreductase activity, acting on the CH-OH group of donors, NAD or NADP as acceptor"/>
    <property type="evidence" value="ECO:0007669"/>
    <property type="project" value="TreeGrafter"/>
</dbReference>
<dbReference type="AlphaFoldDB" id="A0AAD1M525"/>
<dbReference type="InterPro" id="IPR020904">
    <property type="entry name" value="Sc_DH/Rdtase_CS"/>
</dbReference>
<dbReference type="PRINTS" id="PR00080">
    <property type="entry name" value="SDRFAMILY"/>
</dbReference>
<evidence type="ECO:0000256" key="1">
    <source>
        <dbReference type="ARBA" id="ARBA00006484"/>
    </source>
</evidence>
<dbReference type="NCBIfam" id="NF005878">
    <property type="entry name" value="PRK07825.1"/>
    <property type="match status" value="1"/>
</dbReference>
<dbReference type="PANTHER" id="PTHR24322:SF736">
    <property type="entry name" value="RETINOL DEHYDROGENASE 10"/>
    <property type="match status" value="1"/>
</dbReference>
<name>A0AAD1M525_9MYCO</name>
<gene>
    <name evidence="4" type="ORF">MMOR_08200</name>
</gene>
<dbReference type="Pfam" id="PF00106">
    <property type="entry name" value="adh_short"/>
    <property type="match status" value="1"/>
</dbReference>
<evidence type="ECO:0000256" key="3">
    <source>
        <dbReference type="RuleBase" id="RU000363"/>
    </source>
</evidence>
<dbReference type="CDD" id="cd05233">
    <property type="entry name" value="SDR_c"/>
    <property type="match status" value="1"/>
</dbReference>
<dbReference type="PROSITE" id="PS00061">
    <property type="entry name" value="ADH_SHORT"/>
    <property type="match status" value="1"/>
</dbReference>
<accession>A0AAD1M525</accession>
<dbReference type="EMBL" id="AP022560">
    <property type="protein sequence ID" value="BBW99883.1"/>
    <property type="molecule type" value="Genomic_DNA"/>
</dbReference>
<sequence>MARASRPNGKINGKVVAITGGARGIGLATAKTLHRLGAKIAIGDIDEAAVKDAGSEFDFGFYARLDVTDRQSFTSFLDDVERELGPVDVLVNNAGICVTCRFLDEPDELTERTLAINVTGVILGTKLAAQRMVKRGKGHIINVASLAGLNGVPGIATYCATKHAVLGYTDTARMELRGTGVHASAILPTLTNTGMIDGVASMPGMRNAEPEDIAAGIVSLIEKPKPRMIVTRQAGVMMAITKRLPLRLGEAVTRALNADRIFADAIDKPERREYEDRARHS</sequence>
<protein>
    <submittedName>
        <fullName evidence="4">Short-chain dehydrogenase</fullName>
    </submittedName>
</protein>
<dbReference type="PANTHER" id="PTHR24322">
    <property type="entry name" value="PKSB"/>
    <property type="match status" value="1"/>
</dbReference>
<dbReference type="FunFam" id="3.40.50.720:FF:000084">
    <property type="entry name" value="Short-chain dehydrogenase reductase"/>
    <property type="match status" value="1"/>
</dbReference>
<dbReference type="Gene3D" id="3.40.50.720">
    <property type="entry name" value="NAD(P)-binding Rossmann-like Domain"/>
    <property type="match status" value="1"/>
</dbReference>